<dbReference type="GO" id="GO:0046872">
    <property type="term" value="F:metal ion binding"/>
    <property type="evidence" value="ECO:0007669"/>
    <property type="project" value="UniProtKB-KW"/>
</dbReference>
<dbReference type="InterPro" id="IPR025657">
    <property type="entry name" value="RadC_JAB"/>
</dbReference>
<dbReference type="GO" id="GO:0008237">
    <property type="term" value="F:metallopeptidase activity"/>
    <property type="evidence" value="ECO:0007669"/>
    <property type="project" value="UniProtKB-KW"/>
</dbReference>
<organism evidence="9 10">
    <name type="scientific">Limnochorda pilosa</name>
    <dbReference type="NCBI Taxonomy" id="1555112"/>
    <lineage>
        <taxon>Bacteria</taxon>
        <taxon>Bacillati</taxon>
        <taxon>Bacillota</taxon>
        <taxon>Limnochordia</taxon>
        <taxon>Limnochordales</taxon>
        <taxon>Limnochordaceae</taxon>
        <taxon>Limnochorda</taxon>
    </lineage>
</organism>
<proteinExistence type="inferred from homology"/>
<dbReference type="Pfam" id="PF04002">
    <property type="entry name" value="RadC"/>
    <property type="match status" value="1"/>
</dbReference>
<dbReference type="InterPro" id="IPR001405">
    <property type="entry name" value="UPF0758"/>
</dbReference>
<keyword evidence="10" id="KW-1185">Reference proteome</keyword>
<evidence type="ECO:0000256" key="1">
    <source>
        <dbReference type="ARBA" id="ARBA00010243"/>
    </source>
</evidence>
<dbReference type="SUPFAM" id="SSF102712">
    <property type="entry name" value="JAB1/MPN domain"/>
    <property type="match status" value="1"/>
</dbReference>
<evidence type="ECO:0000256" key="3">
    <source>
        <dbReference type="ARBA" id="ARBA00022723"/>
    </source>
</evidence>
<comment type="similarity">
    <text evidence="1 7">Belongs to the UPF0758 family.</text>
</comment>
<dbReference type="KEGG" id="lpil:LIP_2791"/>
<dbReference type="Pfam" id="PF20582">
    <property type="entry name" value="UPF0758_N"/>
    <property type="match status" value="1"/>
</dbReference>
<dbReference type="STRING" id="1555112.LIP_2791"/>
<dbReference type="PANTHER" id="PTHR30471:SF3">
    <property type="entry name" value="UPF0758 PROTEIN YEES-RELATED"/>
    <property type="match status" value="1"/>
</dbReference>
<reference evidence="10" key="2">
    <citation type="journal article" date="2016" name="Int. J. Syst. Evol. Microbiol.">
        <title>Complete genome sequence and cell structure of Limnochorda pilosa, a Gram-negative spore-former within the phylum Firmicutes.</title>
        <authorList>
            <person name="Watanabe M."/>
            <person name="Kojima H."/>
            <person name="Fukui M."/>
        </authorList>
    </citation>
    <scope>NUCLEOTIDE SEQUENCE [LARGE SCALE GENOMIC DNA]</scope>
    <source>
        <strain evidence="10">HC45</strain>
    </source>
</reference>
<dbReference type="InterPro" id="IPR020891">
    <property type="entry name" value="UPF0758_CS"/>
</dbReference>
<name>A0A0K2SND3_LIMPI</name>
<keyword evidence="4" id="KW-0378">Hydrolase</keyword>
<dbReference type="AlphaFoldDB" id="A0A0K2SND3"/>
<reference evidence="10" key="1">
    <citation type="submission" date="2015-07" db="EMBL/GenBank/DDBJ databases">
        <title>Complete genome sequence and phylogenetic analysis of Limnochorda pilosa.</title>
        <authorList>
            <person name="Watanabe M."/>
            <person name="Kojima H."/>
            <person name="Fukui M."/>
        </authorList>
    </citation>
    <scope>NUCLEOTIDE SEQUENCE [LARGE SCALE GENOMIC DNA]</scope>
    <source>
        <strain evidence="10">HC45</strain>
    </source>
</reference>
<gene>
    <name evidence="9" type="ORF">LIP_2791</name>
</gene>
<dbReference type="InterPro" id="IPR046778">
    <property type="entry name" value="UPF0758_N"/>
</dbReference>
<dbReference type="NCBIfam" id="NF000642">
    <property type="entry name" value="PRK00024.1"/>
    <property type="match status" value="1"/>
</dbReference>
<dbReference type="GO" id="GO:0006508">
    <property type="term" value="P:proteolysis"/>
    <property type="evidence" value="ECO:0007669"/>
    <property type="project" value="UniProtKB-KW"/>
</dbReference>
<evidence type="ECO:0000256" key="5">
    <source>
        <dbReference type="ARBA" id="ARBA00022833"/>
    </source>
</evidence>
<dbReference type="PROSITE" id="PS50249">
    <property type="entry name" value="MPN"/>
    <property type="match status" value="1"/>
</dbReference>
<evidence type="ECO:0000256" key="2">
    <source>
        <dbReference type="ARBA" id="ARBA00022670"/>
    </source>
</evidence>
<evidence type="ECO:0000256" key="6">
    <source>
        <dbReference type="ARBA" id="ARBA00023049"/>
    </source>
</evidence>
<dbReference type="PATRIC" id="fig|1555112.3.peg.2834"/>
<keyword evidence="2" id="KW-0645">Protease</keyword>
<dbReference type="PROSITE" id="PS01302">
    <property type="entry name" value="UPF0758"/>
    <property type="match status" value="1"/>
</dbReference>
<evidence type="ECO:0000256" key="7">
    <source>
        <dbReference type="RuleBase" id="RU003797"/>
    </source>
</evidence>
<evidence type="ECO:0000313" key="10">
    <source>
        <dbReference type="Proteomes" id="UP000065807"/>
    </source>
</evidence>
<dbReference type="SUPFAM" id="SSF47781">
    <property type="entry name" value="RuvA domain 2-like"/>
    <property type="match status" value="1"/>
</dbReference>
<dbReference type="Proteomes" id="UP000065807">
    <property type="component" value="Chromosome"/>
</dbReference>
<protein>
    <recommendedName>
        <fullName evidence="8">MPN domain-containing protein</fullName>
    </recommendedName>
</protein>
<dbReference type="Gene3D" id="1.10.150.20">
    <property type="entry name" value="5' to 3' exonuclease, C-terminal subdomain"/>
    <property type="match status" value="1"/>
</dbReference>
<dbReference type="InterPro" id="IPR010994">
    <property type="entry name" value="RuvA_2-like"/>
</dbReference>
<evidence type="ECO:0000256" key="4">
    <source>
        <dbReference type="ARBA" id="ARBA00022801"/>
    </source>
</evidence>
<dbReference type="InterPro" id="IPR037518">
    <property type="entry name" value="MPN"/>
</dbReference>
<keyword evidence="6" id="KW-0482">Metalloprotease</keyword>
<dbReference type="Gene3D" id="3.40.140.10">
    <property type="entry name" value="Cytidine Deaminase, domain 2"/>
    <property type="match status" value="1"/>
</dbReference>
<dbReference type="CDD" id="cd08071">
    <property type="entry name" value="MPN_DUF2466"/>
    <property type="match status" value="1"/>
</dbReference>
<evidence type="ECO:0000259" key="8">
    <source>
        <dbReference type="PROSITE" id="PS50249"/>
    </source>
</evidence>
<accession>A0A0K2SND3</accession>
<dbReference type="NCBIfam" id="TIGR00608">
    <property type="entry name" value="radc"/>
    <property type="match status" value="1"/>
</dbReference>
<keyword evidence="5" id="KW-0862">Zinc</keyword>
<sequence>MPAMRHRMSIRELPESLRPRERLRLLGPEALTDQELLAILLGTGSQTESALDLARRILAEYGAGRPLAEASVEELNRIPGVGLAKAAQVRAALELGRRWSGAVPERIILARPEAVAAFLRAQMAHLDREQFRVLLLDARNRLMHQHVVALGGLDSAPVHPREVFKEAIKRSAAAVILAHNHPSGDPEPSDPDLGITRRLCRAGEILGIDVADHIVVAQEGYVSFRARGLLDR</sequence>
<evidence type="ECO:0000313" key="9">
    <source>
        <dbReference type="EMBL" id="BAS28620.1"/>
    </source>
</evidence>
<dbReference type="PANTHER" id="PTHR30471">
    <property type="entry name" value="DNA REPAIR PROTEIN RADC"/>
    <property type="match status" value="1"/>
</dbReference>
<feature type="domain" description="MPN" evidence="8">
    <location>
        <begin position="108"/>
        <end position="230"/>
    </location>
</feature>
<dbReference type="EMBL" id="AP014924">
    <property type="protein sequence ID" value="BAS28620.1"/>
    <property type="molecule type" value="Genomic_DNA"/>
</dbReference>
<keyword evidence="3" id="KW-0479">Metal-binding</keyword>